<keyword evidence="2" id="KW-1185">Reference proteome</keyword>
<evidence type="ECO:0000313" key="2">
    <source>
        <dbReference type="Proteomes" id="UP001176941"/>
    </source>
</evidence>
<dbReference type="EMBL" id="OX459940">
    <property type="protein sequence ID" value="CAI9174674.1"/>
    <property type="molecule type" value="Genomic_DNA"/>
</dbReference>
<name>A0ABN8ZSE9_RANTA</name>
<gene>
    <name evidence="1" type="ORF">MRATA1EN1_LOCUS23636</name>
</gene>
<protein>
    <submittedName>
        <fullName evidence="1">Uncharacterized protein</fullName>
    </submittedName>
</protein>
<dbReference type="Proteomes" id="UP001176941">
    <property type="component" value="Chromosome 4"/>
</dbReference>
<evidence type="ECO:0000313" key="1">
    <source>
        <dbReference type="EMBL" id="CAI9174674.1"/>
    </source>
</evidence>
<sequence length="100" mass="11219">MAPMPRTQYVSQKATHCMNGKEDRWKNLLYIVINIKQADSLPAESQGKPKSTGVLFQWIFPTQESNRGLLHCRFWFFGGEACEILAPPPGVKLTTPALEG</sequence>
<organism evidence="1 2">
    <name type="scientific">Rangifer tarandus platyrhynchus</name>
    <name type="common">Svalbard reindeer</name>
    <dbReference type="NCBI Taxonomy" id="3082113"/>
    <lineage>
        <taxon>Eukaryota</taxon>
        <taxon>Metazoa</taxon>
        <taxon>Chordata</taxon>
        <taxon>Craniata</taxon>
        <taxon>Vertebrata</taxon>
        <taxon>Euteleostomi</taxon>
        <taxon>Mammalia</taxon>
        <taxon>Eutheria</taxon>
        <taxon>Laurasiatheria</taxon>
        <taxon>Artiodactyla</taxon>
        <taxon>Ruminantia</taxon>
        <taxon>Pecora</taxon>
        <taxon>Cervidae</taxon>
        <taxon>Odocoileinae</taxon>
        <taxon>Rangifer</taxon>
    </lineage>
</organism>
<proteinExistence type="predicted"/>
<reference evidence="1" key="1">
    <citation type="submission" date="2023-04" db="EMBL/GenBank/DDBJ databases">
        <authorList>
            <consortium name="ELIXIR-Norway"/>
        </authorList>
    </citation>
    <scope>NUCLEOTIDE SEQUENCE [LARGE SCALE GENOMIC DNA]</scope>
</reference>
<accession>A0ABN8ZSE9</accession>